<dbReference type="InterPro" id="IPR028082">
    <property type="entry name" value="Peripla_BP_I"/>
</dbReference>
<dbReference type="GO" id="GO:0003700">
    <property type="term" value="F:DNA-binding transcription factor activity"/>
    <property type="evidence" value="ECO:0007669"/>
    <property type="project" value="TreeGrafter"/>
</dbReference>
<reference evidence="5 6" key="1">
    <citation type="submission" date="2013-03" db="EMBL/GenBank/DDBJ databases">
        <authorList>
            <person name="Le V."/>
        </authorList>
    </citation>
    <scope>NUCLEOTIDE SEQUENCE [LARGE SCALE GENOMIC DNA]</scope>
    <source>
        <strain evidence="5 6">BiD32</strain>
    </source>
</reference>
<reference evidence="6" key="2">
    <citation type="submission" date="2013-04" db="EMBL/GenBank/DDBJ databases">
        <title>Bisphenol A degrading Sphingobium sp. strain BiD32.</title>
        <authorList>
            <person name="Nielsen J.L."/>
            <person name="Zhou N.A."/>
            <person name="Kjeldal H."/>
        </authorList>
    </citation>
    <scope>NUCLEOTIDE SEQUENCE [LARGE SCALE GENOMIC DNA]</scope>
    <source>
        <strain evidence="6">BiD32</strain>
    </source>
</reference>
<keyword evidence="2" id="KW-0238">DNA-binding</keyword>
<dbReference type="PROSITE" id="PS50932">
    <property type="entry name" value="HTH_LACI_2"/>
    <property type="match status" value="1"/>
</dbReference>
<dbReference type="Pfam" id="PF00356">
    <property type="entry name" value="LacI"/>
    <property type="match status" value="1"/>
</dbReference>
<dbReference type="CDD" id="cd01392">
    <property type="entry name" value="HTH_LacI"/>
    <property type="match status" value="1"/>
</dbReference>
<dbReference type="Gene3D" id="3.40.50.2300">
    <property type="match status" value="2"/>
</dbReference>
<evidence type="ECO:0000256" key="1">
    <source>
        <dbReference type="ARBA" id="ARBA00023015"/>
    </source>
</evidence>
<evidence type="ECO:0000259" key="4">
    <source>
        <dbReference type="PROSITE" id="PS50932"/>
    </source>
</evidence>
<dbReference type="SMART" id="SM00354">
    <property type="entry name" value="HTH_LACI"/>
    <property type="match status" value="1"/>
</dbReference>
<dbReference type="PANTHER" id="PTHR30146:SF153">
    <property type="entry name" value="LACTOSE OPERON REPRESSOR"/>
    <property type="match status" value="1"/>
</dbReference>
<gene>
    <name evidence="5" type="ORF">EBBID32_15200</name>
</gene>
<dbReference type="GO" id="GO:0000976">
    <property type="term" value="F:transcription cis-regulatory region binding"/>
    <property type="evidence" value="ECO:0007669"/>
    <property type="project" value="TreeGrafter"/>
</dbReference>
<dbReference type="EMBL" id="CAVK010000071">
    <property type="protein sequence ID" value="CCW17181.1"/>
    <property type="molecule type" value="Genomic_DNA"/>
</dbReference>
<dbReference type="AlphaFoldDB" id="N1MJR5"/>
<evidence type="ECO:0000256" key="2">
    <source>
        <dbReference type="ARBA" id="ARBA00023125"/>
    </source>
</evidence>
<accession>N1MJR5</accession>
<dbReference type="PROSITE" id="PS00356">
    <property type="entry name" value="HTH_LACI_1"/>
    <property type="match status" value="1"/>
</dbReference>
<dbReference type="SUPFAM" id="SSF53822">
    <property type="entry name" value="Periplasmic binding protein-like I"/>
    <property type="match status" value="1"/>
</dbReference>
<dbReference type="InterPro" id="IPR010982">
    <property type="entry name" value="Lambda_DNA-bd_dom_sf"/>
</dbReference>
<proteinExistence type="predicted"/>
<keyword evidence="6" id="KW-1185">Reference proteome</keyword>
<name>N1MJR5_9SPHN</name>
<keyword evidence="1" id="KW-0805">Transcription regulation</keyword>
<keyword evidence="3" id="KW-0804">Transcription</keyword>
<dbReference type="PANTHER" id="PTHR30146">
    <property type="entry name" value="LACI-RELATED TRANSCRIPTIONAL REPRESSOR"/>
    <property type="match status" value="1"/>
</dbReference>
<dbReference type="SUPFAM" id="SSF47413">
    <property type="entry name" value="lambda repressor-like DNA-binding domains"/>
    <property type="match status" value="1"/>
</dbReference>
<dbReference type="CDD" id="cd01545">
    <property type="entry name" value="PBP1_SalR"/>
    <property type="match status" value="1"/>
</dbReference>
<evidence type="ECO:0000256" key="3">
    <source>
        <dbReference type="ARBA" id="ARBA00023163"/>
    </source>
</evidence>
<organism evidence="5 6">
    <name type="scientific">Sphingobium indicum BiD32</name>
    <dbReference type="NCBI Taxonomy" id="1301087"/>
    <lineage>
        <taxon>Bacteria</taxon>
        <taxon>Pseudomonadati</taxon>
        <taxon>Pseudomonadota</taxon>
        <taxon>Alphaproteobacteria</taxon>
        <taxon>Sphingomonadales</taxon>
        <taxon>Sphingomonadaceae</taxon>
        <taxon>Sphingobium</taxon>
    </lineage>
</organism>
<sequence length="351" mass="37531">MAMQTIDRKKPPTIRDVAARAGVSVMTASRAINGKALVSAKAQRAVEQAVAELGFVPNASARALVGGADRRIALLHSNSTTAAYLGELLLGALGEASLRHLHLVVEQCAPGASARAVADQIDHARVAGVILPPPLCDWTELADQLRQRTIPVVAIAPDADGGDMLTVGIDDRLAARDMTRHLIDLGHRRIGFIQGNPRHRASARRLQGFRDALAGHGIGIDNRWIVPGDFSYRSGLDAAQALLSLDDHPTAIFACNDDMAAAAIVVAHQRGISVPARISICGFDDTPLASAIWPALTTIRQPIREMIREAIGLLANQFLAQDEGTDRPPSARVKLDYQLIRRQSDGVPMPS</sequence>
<dbReference type="Gene3D" id="1.10.260.40">
    <property type="entry name" value="lambda repressor-like DNA-binding domains"/>
    <property type="match status" value="1"/>
</dbReference>
<dbReference type="Proteomes" id="UP000013201">
    <property type="component" value="Unassembled WGS sequence"/>
</dbReference>
<evidence type="ECO:0000313" key="5">
    <source>
        <dbReference type="EMBL" id="CCW17181.1"/>
    </source>
</evidence>
<dbReference type="Pfam" id="PF13377">
    <property type="entry name" value="Peripla_BP_3"/>
    <property type="match status" value="1"/>
</dbReference>
<comment type="caution">
    <text evidence="5">The sequence shown here is derived from an EMBL/GenBank/DDBJ whole genome shotgun (WGS) entry which is preliminary data.</text>
</comment>
<feature type="domain" description="HTH lacI-type" evidence="4">
    <location>
        <begin position="12"/>
        <end position="66"/>
    </location>
</feature>
<protein>
    <submittedName>
        <fullName evidence="5">Transcriptional regulator, LacI family protein</fullName>
    </submittedName>
</protein>
<dbReference type="InterPro" id="IPR046335">
    <property type="entry name" value="LacI/GalR-like_sensor"/>
</dbReference>
<evidence type="ECO:0000313" key="6">
    <source>
        <dbReference type="Proteomes" id="UP000013201"/>
    </source>
</evidence>
<dbReference type="InterPro" id="IPR000843">
    <property type="entry name" value="HTH_LacI"/>
</dbReference>